<evidence type="ECO:0000313" key="2">
    <source>
        <dbReference type="EMBL" id="GFH87073.1"/>
    </source>
</evidence>
<accession>A0A7J0A3W1</accession>
<gene>
    <name evidence="2" type="ORF">IMSAGC001_02497</name>
</gene>
<feature type="domain" description="Transposase InsH N-terminal" evidence="1">
    <location>
        <begin position="29"/>
        <end position="90"/>
    </location>
</feature>
<dbReference type="AlphaFoldDB" id="A0A7J0A3W1"/>
<dbReference type="PANTHER" id="PTHR33408:SF2">
    <property type="entry name" value="TRANSPOSASE DDE DOMAIN-CONTAINING PROTEIN"/>
    <property type="match status" value="1"/>
</dbReference>
<dbReference type="EMBL" id="BLLS01000073">
    <property type="protein sequence ID" value="GFH87073.1"/>
    <property type="molecule type" value="Genomic_DNA"/>
</dbReference>
<evidence type="ECO:0000259" key="1">
    <source>
        <dbReference type="Pfam" id="PF05598"/>
    </source>
</evidence>
<proteinExistence type="predicted"/>
<dbReference type="Proteomes" id="UP000491181">
    <property type="component" value="Unassembled WGS sequence"/>
</dbReference>
<dbReference type="PANTHER" id="PTHR33408">
    <property type="entry name" value="TRANSPOSASE"/>
    <property type="match status" value="1"/>
</dbReference>
<sequence>MFRHKVFRYGKLHFRPYIPNQAVLFPGRIDEILTANDSVRIVNTVVDNLNLDNFKNLYKATGRCLYHPKMMLKVIIHAYMNNIYSCRKKEGRLF</sequence>
<dbReference type="InterPro" id="IPR008490">
    <property type="entry name" value="Transposase_InsH_N"/>
</dbReference>
<reference evidence="2 3" key="1">
    <citation type="journal article" date="2020" name="Microbiome">
        <title>Single-cell genomics of uncultured bacteria reveals dietary fiber responders in the mouse gut microbiota.</title>
        <authorList>
            <person name="Chijiiwa R."/>
            <person name="Hosokawa M."/>
            <person name="Kogawa M."/>
            <person name="Nishikawa Y."/>
            <person name="Ide K."/>
            <person name="Sakanashi C."/>
            <person name="Takahashi K."/>
            <person name="Takeyama H."/>
        </authorList>
    </citation>
    <scope>NUCLEOTIDE SEQUENCE [LARGE SCALE GENOMIC DNA]</scope>
    <source>
        <strain evidence="2">IMSAGC_001</strain>
    </source>
</reference>
<dbReference type="Pfam" id="PF05598">
    <property type="entry name" value="DUF772"/>
    <property type="match status" value="1"/>
</dbReference>
<organism evidence="2 3">
    <name type="scientific">Bacteroides acidifaciens</name>
    <dbReference type="NCBI Taxonomy" id="85831"/>
    <lineage>
        <taxon>Bacteria</taxon>
        <taxon>Pseudomonadati</taxon>
        <taxon>Bacteroidota</taxon>
        <taxon>Bacteroidia</taxon>
        <taxon>Bacteroidales</taxon>
        <taxon>Bacteroidaceae</taxon>
        <taxon>Bacteroides</taxon>
    </lineage>
</organism>
<evidence type="ECO:0000313" key="3">
    <source>
        <dbReference type="Proteomes" id="UP000491181"/>
    </source>
</evidence>
<name>A0A7J0A3W1_9BACE</name>
<protein>
    <recommendedName>
        <fullName evidence="1">Transposase InsH N-terminal domain-containing protein</fullName>
    </recommendedName>
</protein>
<comment type="caution">
    <text evidence="2">The sequence shown here is derived from an EMBL/GenBank/DDBJ whole genome shotgun (WGS) entry which is preliminary data.</text>
</comment>